<reference evidence="4 5" key="1">
    <citation type="journal article" date="2011" name="Proc. Natl. Acad. Sci. U.S.A.">
        <title>Evolutionary erosion of yeast sex chromosomes by mating-type switching accidents.</title>
        <authorList>
            <person name="Gordon J.L."/>
            <person name="Armisen D."/>
            <person name="Proux-Wera E."/>
            <person name="Oheigeartaigh S.S."/>
            <person name="Byrne K.P."/>
            <person name="Wolfe K.H."/>
        </authorList>
    </citation>
    <scope>NUCLEOTIDE SEQUENCE [LARGE SCALE GENOMIC DNA]</scope>
    <source>
        <strain evidence="5">ATCC 10662 / CBS 1146 / NBRC 0425 / NCYC 2629 / NRRL Y-866</strain>
    </source>
</reference>
<evidence type="ECO:0000259" key="2">
    <source>
        <dbReference type="Pfam" id="PF13259"/>
    </source>
</evidence>
<dbReference type="PANTHER" id="PTHR28065:SF1">
    <property type="entry name" value="DUF4050 DOMAIN-CONTAINING PROTEIN"/>
    <property type="match status" value="1"/>
</dbReference>
<dbReference type="EMBL" id="HE616746">
    <property type="protein sequence ID" value="CCE92341.1"/>
    <property type="molecule type" value="Genomic_DNA"/>
</dbReference>
<proteinExistence type="predicted"/>
<dbReference type="AlphaFoldDB" id="G8ZUP7"/>
<dbReference type="STRING" id="1076872.G8ZUP7"/>
<dbReference type="RefSeq" id="XP_003681552.1">
    <property type="nucleotide sequence ID" value="XM_003681504.1"/>
</dbReference>
<dbReference type="InterPro" id="IPR053969">
    <property type="entry name" value="Lock_Gag1-like"/>
</dbReference>
<dbReference type="KEGG" id="tdl:TDEL_0E00980"/>
<protein>
    <recommendedName>
        <fullName evidence="6">DUF4050 domain-containing protein</fullName>
    </recommendedName>
</protein>
<name>G8ZUP7_TORDE</name>
<dbReference type="Pfam" id="PF13259">
    <property type="entry name" value="clamp_Gag1-like"/>
    <property type="match status" value="1"/>
</dbReference>
<sequence>MSTRREKKSLSRTLRRWAVALRKATHGALNHMDEGSHGDDRINTLFHGEAGKLTEAAGMDRDSGASSTPVCMSEMRLTTETEESEHSTQNDRSSRDGEDADGEEEIEDDEISESFLRFDAVAECERLRIQSPGPFCKGYDIWDHRRALWLKPTVSRTKIQESEGRREVFAKIPQNYYTRIYKRLVMDNKPLREPMNLQDAIQIINAGWIETRKWEDAANGLA</sequence>
<dbReference type="HOGENOM" id="CLU_092540_0_0_1"/>
<accession>G8ZUP7</accession>
<evidence type="ECO:0000259" key="3">
    <source>
        <dbReference type="Pfam" id="PF22991"/>
    </source>
</evidence>
<feature type="compositionally biased region" description="Acidic residues" evidence="1">
    <location>
        <begin position="98"/>
        <end position="109"/>
    </location>
</feature>
<dbReference type="OrthoDB" id="5576875at2759"/>
<dbReference type="InterPro" id="IPR025124">
    <property type="entry name" value="Gag1-like_clamp"/>
</dbReference>
<organism evidence="4 5">
    <name type="scientific">Torulaspora delbrueckii</name>
    <name type="common">Yeast</name>
    <name type="synonym">Candida colliculosa</name>
    <dbReference type="NCBI Taxonomy" id="4950"/>
    <lineage>
        <taxon>Eukaryota</taxon>
        <taxon>Fungi</taxon>
        <taxon>Dikarya</taxon>
        <taxon>Ascomycota</taxon>
        <taxon>Saccharomycotina</taxon>
        <taxon>Saccharomycetes</taxon>
        <taxon>Saccharomycetales</taxon>
        <taxon>Saccharomycetaceae</taxon>
        <taxon>Torulaspora</taxon>
    </lineage>
</organism>
<dbReference type="GeneID" id="11503742"/>
<dbReference type="Pfam" id="PF22991">
    <property type="entry name" value="Lock_Gag1-like"/>
    <property type="match status" value="1"/>
</dbReference>
<dbReference type="eggNOG" id="ENOG502S6I5">
    <property type="taxonomic scope" value="Eukaryota"/>
</dbReference>
<dbReference type="Proteomes" id="UP000005627">
    <property type="component" value="Chromosome 5"/>
</dbReference>
<feature type="region of interest" description="Disordered" evidence="1">
    <location>
        <begin position="76"/>
        <end position="109"/>
    </location>
</feature>
<dbReference type="InParanoid" id="G8ZUP7"/>
<feature type="domain" description="Gag1-like clamp" evidence="2">
    <location>
        <begin position="135"/>
        <end position="215"/>
    </location>
</feature>
<dbReference type="FunCoup" id="G8ZUP7">
    <property type="interactions" value="33"/>
</dbReference>
<evidence type="ECO:0000313" key="5">
    <source>
        <dbReference type="Proteomes" id="UP000005627"/>
    </source>
</evidence>
<feature type="domain" description="Gag1-like lock" evidence="3">
    <location>
        <begin position="5"/>
        <end position="46"/>
    </location>
</feature>
<keyword evidence="5" id="KW-1185">Reference proteome</keyword>
<feature type="compositionally biased region" description="Basic and acidic residues" evidence="1">
    <location>
        <begin position="84"/>
        <end position="97"/>
    </location>
</feature>
<gene>
    <name evidence="4" type="primary">TDEL0E00980</name>
    <name evidence="4" type="ORF">TDEL_0E00980</name>
</gene>
<evidence type="ECO:0008006" key="6">
    <source>
        <dbReference type="Google" id="ProtNLM"/>
    </source>
</evidence>
<evidence type="ECO:0000256" key="1">
    <source>
        <dbReference type="SAM" id="MobiDB-lite"/>
    </source>
</evidence>
<dbReference type="PANTHER" id="PTHR28065">
    <property type="entry name" value="FREQUENIN"/>
    <property type="match status" value="1"/>
</dbReference>
<evidence type="ECO:0000313" key="4">
    <source>
        <dbReference type="EMBL" id="CCE92341.1"/>
    </source>
</evidence>
<dbReference type="InterPro" id="IPR053274">
    <property type="entry name" value="Fluconazole_resistance"/>
</dbReference>